<dbReference type="Pfam" id="PF01155">
    <property type="entry name" value="HypA"/>
    <property type="match status" value="1"/>
</dbReference>
<dbReference type="InterPro" id="IPR000688">
    <property type="entry name" value="HypA/HybF"/>
</dbReference>
<dbReference type="AlphaFoldDB" id="X1BAL0"/>
<protein>
    <recommendedName>
        <fullName evidence="5">Hydrogenase nickel incorporation protein HypA</fullName>
    </recommendedName>
</protein>
<evidence type="ECO:0000256" key="1">
    <source>
        <dbReference type="ARBA" id="ARBA00022596"/>
    </source>
</evidence>
<name>X1BAL0_9ZZZZ</name>
<dbReference type="GO" id="GO:0016151">
    <property type="term" value="F:nickel cation binding"/>
    <property type="evidence" value="ECO:0007669"/>
    <property type="project" value="InterPro"/>
</dbReference>
<dbReference type="PANTHER" id="PTHR34535">
    <property type="entry name" value="HYDROGENASE MATURATION FACTOR HYPA"/>
    <property type="match status" value="1"/>
</dbReference>
<dbReference type="Gene3D" id="3.30.2320.80">
    <property type="match status" value="1"/>
</dbReference>
<feature type="non-terminal residue" evidence="4">
    <location>
        <position position="1"/>
    </location>
</feature>
<dbReference type="EMBL" id="BART01022154">
    <property type="protein sequence ID" value="GAG92894.1"/>
    <property type="molecule type" value="Genomic_DNA"/>
</dbReference>
<dbReference type="GO" id="GO:0051604">
    <property type="term" value="P:protein maturation"/>
    <property type="evidence" value="ECO:0007669"/>
    <property type="project" value="InterPro"/>
</dbReference>
<keyword evidence="2" id="KW-0479">Metal-binding</keyword>
<accession>X1BAL0</accession>
<evidence type="ECO:0008006" key="5">
    <source>
        <dbReference type="Google" id="ProtNLM"/>
    </source>
</evidence>
<evidence type="ECO:0000256" key="2">
    <source>
        <dbReference type="ARBA" id="ARBA00022723"/>
    </source>
</evidence>
<evidence type="ECO:0000313" key="4">
    <source>
        <dbReference type="EMBL" id="GAG92894.1"/>
    </source>
</evidence>
<dbReference type="GO" id="GO:0008270">
    <property type="term" value="F:zinc ion binding"/>
    <property type="evidence" value="ECO:0007669"/>
    <property type="project" value="TreeGrafter"/>
</dbReference>
<reference evidence="4" key="1">
    <citation type="journal article" date="2014" name="Front. Microbiol.">
        <title>High frequency of phylogenetically diverse reductive dehalogenase-homologous genes in deep subseafloor sedimentary metagenomes.</title>
        <authorList>
            <person name="Kawai M."/>
            <person name="Futagami T."/>
            <person name="Toyoda A."/>
            <person name="Takaki Y."/>
            <person name="Nishi S."/>
            <person name="Hori S."/>
            <person name="Arai W."/>
            <person name="Tsubouchi T."/>
            <person name="Morono Y."/>
            <person name="Uchiyama I."/>
            <person name="Ito T."/>
            <person name="Fujiyama A."/>
            <person name="Inagaki F."/>
            <person name="Takami H."/>
        </authorList>
    </citation>
    <scope>NUCLEOTIDE SEQUENCE</scope>
    <source>
        <strain evidence="4">Expedition CK06-06</strain>
    </source>
</reference>
<gene>
    <name evidence="4" type="ORF">S01H4_40638</name>
</gene>
<keyword evidence="3" id="KW-0862">Zinc</keyword>
<proteinExistence type="predicted"/>
<comment type="caution">
    <text evidence="4">The sequence shown here is derived from an EMBL/GenBank/DDBJ whole genome shotgun (WGS) entry which is preliminary data.</text>
</comment>
<keyword evidence="1" id="KW-0533">Nickel</keyword>
<organism evidence="4">
    <name type="scientific">marine sediment metagenome</name>
    <dbReference type="NCBI Taxonomy" id="412755"/>
    <lineage>
        <taxon>unclassified sequences</taxon>
        <taxon>metagenomes</taxon>
        <taxon>ecological metagenomes</taxon>
    </lineage>
</organism>
<evidence type="ECO:0000256" key="3">
    <source>
        <dbReference type="ARBA" id="ARBA00022833"/>
    </source>
</evidence>
<dbReference type="PIRSF" id="PIRSF004761">
    <property type="entry name" value="Hydrgn_mat_HypA"/>
    <property type="match status" value="1"/>
</dbReference>
<sequence length="95" mass="11153">ENKVKKIKRINFEISSIAHIEPSSIEFYYNFLTRDSSVFKNAGLKFKKKKIQIKCEECKKISDIEDFFITECPKCSSRRIKIVDSDEIKIISIET</sequence>
<dbReference type="PANTHER" id="PTHR34535:SF3">
    <property type="entry name" value="HYDROGENASE MATURATION FACTOR HYPA"/>
    <property type="match status" value="1"/>
</dbReference>